<dbReference type="Pfam" id="PF05368">
    <property type="entry name" value="NmrA"/>
    <property type="match status" value="1"/>
</dbReference>
<gene>
    <name evidence="2" type="ORF">L210DRAFT_3546597</name>
</gene>
<proteinExistence type="predicted"/>
<protein>
    <recommendedName>
        <fullName evidence="1">NmrA-like domain-containing protein</fullName>
    </recommendedName>
</protein>
<organism evidence="2 3">
    <name type="scientific">Boletus edulis BED1</name>
    <dbReference type="NCBI Taxonomy" id="1328754"/>
    <lineage>
        <taxon>Eukaryota</taxon>
        <taxon>Fungi</taxon>
        <taxon>Dikarya</taxon>
        <taxon>Basidiomycota</taxon>
        <taxon>Agaricomycotina</taxon>
        <taxon>Agaricomycetes</taxon>
        <taxon>Agaricomycetidae</taxon>
        <taxon>Boletales</taxon>
        <taxon>Boletineae</taxon>
        <taxon>Boletaceae</taxon>
        <taxon>Boletoideae</taxon>
        <taxon>Boletus</taxon>
    </lineage>
</organism>
<feature type="domain" description="NmrA-like" evidence="1">
    <location>
        <begin position="4"/>
        <end position="86"/>
    </location>
</feature>
<sequence>MSSKTQVFFTGATGYLGGSVIDRLLKHPTFATSEITALVRKADKAAALESLGIKTVLGSNDDHALLEKQASLSDVVFSLANADDAEANDAILRGLKKRYEATGKPPILIHTNGTAIVMDDVKGAYGAKTVWDDTDVAKLDTIPDTQLHRNVDVPILNADKEGYLKAYFVCPSTVYGVPSGKLVDLGIQHTRSIQIPMLIGISVARKRAGYVGQGLNIWPAIHIDDNADVFIVLYDAALEGKAGHGREGTYFVENGHYVVKDVSVKIGEALRDLGVSETAEPNAFTEEDFKRNPGLGLMGTNCSVRATRARALGWKPKHPVEELYESIRADVEWHLKNVASA</sequence>
<dbReference type="InterPro" id="IPR036291">
    <property type="entry name" value="NAD(P)-bd_dom_sf"/>
</dbReference>
<keyword evidence="3" id="KW-1185">Reference proteome</keyword>
<dbReference type="EMBL" id="WHUW01000018">
    <property type="protein sequence ID" value="KAF8437642.1"/>
    <property type="molecule type" value="Genomic_DNA"/>
</dbReference>
<dbReference type="InterPro" id="IPR008030">
    <property type="entry name" value="NmrA-like"/>
</dbReference>
<reference evidence="2" key="2">
    <citation type="journal article" date="2020" name="Nat. Commun.">
        <title>Large-scale genome sequencing of mycorrhizal fungi provides insights into the early evolution of symbiotic traits.</title>
        <authorList>
            <person name="Miyauchi S."/>
            <person name="Kiss E."/>
            <person name="Kuo A."/>
            <person name="Drula E."/>
            <person name="Kohler A."/>
            <person name="Sanchez-Garcia M."/>
            <person name="Morin E."/>
            <person name="Andreopoulos B."/>
            <person name="Barry K.W."/>
            <person name="Bonito G."/>
            <person name="Buee M."/>
            <person name="Carver A."/>
            <person name="Chen C."/>
            <person name="Cichocki N."/>
            <person name="Clum A."/>
            <person name="Culley D."/>
            <person name="Crous P.W."/>
            <person name="Fauchery L."/>
            <person name="Girlanda M."/>
            <person name="Hayes R.D."/>
            <person name="Keri Z."/>
            <person name="LaButti K."/>
            <person name="Lipzen A."/>
            <person name="Lombard V."/>
            <person name="Magnuson J."/>
            <person name="Maillard F."/>
            <person name="Murat C."/>
            <person name="Nolan M."/>
            <person name="Ohm R.A."/>
            <person name="Pangilinan J."/>
            <person name="Pereira M.F."/>
            <person name="Perotto S."/>
            <person name="Peter M."/>
            <person name="Pfister S."/>
            <person name="Riley R."/>
            <person name="Sitrit Y."/>
            <person name="Stielow J.B."/>
            <person name="Szollosi G."/>
            <person name="Zifcakova L."/>
            <person name="Stursova M."/>
            <person name="Spatafora J.W."/>
            <person name="Tedersoo L."/>
            <person name="Vaario L.M."/>
            <person name="Yamada A."/>
            <person name="Yan M."/>
            <person name="Wang P."/>
            <person name="Xu J."/>
            <person name="Bruns T."/>
            <person name="Baldrian P."/>
            <person name="Vilgalys R."/>
            <person name="Dunand C."/>
            <person name="Henrissat B."/>
            <person name="Grigoriev I.V."/>
            <person name="Hibbett D."/>
            <person name="Nagy L.G."/>
            <person name="Martin F.M."/>
        </authorList>
    </citation>
    <scope>NUCLEOTIDE SEQUENCE</scope>
    <source>
        <strain evidence="2">BED1</strain>
    </source>
</reference>
<dbReference type="PANTHER" id="PTHR48079:SF6">
    <property type="entry name" value="NAD(P)-BINDING DOMAIN-CONTAINING PROTEIN-RELATED"/>
    <property type="match status" value="1"/>
</dbReference>
<evidence type="ECO:0000259" key="1">
    <source>
        <dbReference type="Pfam" id="PF05368"/>
    </source>
</evidence>
<dbReference type="GO" id="GO:0004029">
    <property type="term" value="F:aldehyde dehydrogenase (NAD+) activity"/>
    <property type="evidence" value="ECO:0007669"/>
    <property type="project" value="TreeGrafter"/>
</dbReference>
<dbReference type="PANTHER" id="PTHR48079">
    <property type="entry name" value="PROTEIN YEEZ"/>
    <property type="match status" value="1"/>
</dbReference>
<dbReference type="SUPFAM" id="SSF51735">
    <property type="entry name" value="NAD(P)-binding Rossmann-fold domains"/>
    <property type="match status" value="1"/>
</dbReference>
<dbReference type="AlphaFoldDB" id="A0AAD4BR86"/>
<dbReference type="GO" id="GO:0005737">
    <property type="term" value="C:cytoplasm"/>
    <property type="evidence" value="ECO:0007669"/>
    <property type="project" value="TreeGrafter"/>
</dbReference>
<dbReference type="Gene3D" id="3.90.25.10">
    <property type="entry name" value="UDP-galactose 4-epimerase, domain 1"/>
    <property type="match status" value="1"/>
</dbReference>
<reference evidence="2" key="1">
    <citation type="submission" date="2019-10" db="EMBL/GenBank/DDBJ databases">
        <authorList>
            <consortium name="DOE Joint Genome Institute"/>
            <person name="Kuo A."/>
            <person name="Miyauchi S."/>
            <person name="Kiss E."/>
            <person name="Drula E."/>
            <person name="Kohler A."/>
            <person name="Sanchez-Garcia M."/>
            <person name="Andreopoulos B."/>
            <person name="Barry K.W."/>
            <person name="Bonito G."/>
            <person name="Buee M."/>
            <person name="Carver A."/>
            <person name="Chen C."/>
            <person name="Cichocki N."/>
            <person name="Clum A."/>
            <person name="Culley D."/>
            <person name="Crous P.W."/>
            <person name="Fauchery L."/>
            <person name="Girlanda M."/>
            <person name="Hayes R."/>
            <person name="Keri Z."/>
            <person name="LaButti K."/>
            <person name="Lipzen A."/>
            <person name="Lombard V."/>
            <person name="Magnuson J."/>
            <person name="Maillard F."/>
            <person name="Morin E."/>
            <person name="Murat C."/>
            <person name="Nolan M."/>
            <person name="Ohm R."/>
            <person name="Pangilinan J."/>
            <person name="Pereira M."/>
            <person name="Perotto S."/>
            <person name="Peter M."/>
            <person name="Riley R."/>
            <person name="Sitrit Y."/>
            <person name="Stielow B."/>
            <person name="Szollosi G."/>
            <person name="Zifcakova L."/>
            <person name="Stursova M."/>
            <person name="Spatafora J.W."/>
            <person name="Tedersoo L."/>
            <person name="Vaario L.-M."/>
            <person name="Yamada A."/>
            <person name="Yan M."/>
            <person name="Wang P."/>
            <person name="Xu J."/>
            <person name="Bruns T."/>
            <person name="Baldrian P."/>
            <person name="Vilgalys R."/>
            <person name="Henrissat B."/>
            <person name="Grigoriev I.V."/>
            <person name="Hibbett D."/>
            <person name="Nagy L.G."/>
            <person name="Martin F.M."/>
        </authorList>
    </citation>
    <scope>NUCLEOTIDE SEQUENCE</scope>
    <source>
        <strain evidence="2">BED1</strain>
    </source>
</reference>
<dbReference type="Gene3D" id="3.40.50.720">
    <property type="entry name" value="NAD(P)-binding Rossmann-like Domain"/>
    <property type="match status" value="2"/>
</dbReference>
<evidence type="ECO:0000313" key="2">
    <source>
        <dbReference type="EMBL" id="KAF8437642.1"/>
    </source>
</evidence>
<dbReference type="InterPro" id="IPR051783">
    <property type="entry name" value="NAD(P)-dependent_oxidoreduct"/>
</dbReference>
<name>A0AAD4BR86_BOLED</name>
<accession>A0AAD4BR86</accession>
<comment type="caution">
    <text evidence="2">The sequence shown here is derived from an EMBL/GenBank/DDBJ whole genome shotgun (WGS) entry which is preliminary data.</text>
</comment>
<evidence type="ECO:0000313" key="3">
    <source>
        <dbReference type="Proteomes" id="UP001194468"/>
    </source>
</evidence>
<dbReference type="Proteomes" id="UP001194468">
    <property type="component" value="Unassembled WGS sequence"/>
</dbReference>